<dbReference type="Pfam" id="PF11903">
    <property type="entry name" value="ParD_like"/>
    <property type="match status" value="1"/>
</dbReference>
<accession>A0A240E1N8</accession>
<dbReference type="InterPro" id="IPR021831">
    <property type="entry name" value="ParD-like"/>
</dbReference>
<protein>
    <submittedName>
        <fullName evidence="1">ParD-like antitoxin of type II toxin-antitoxin system</fullName>
    </submittedName>
</protein>
<organism evidence="1 2">
    <name type="scientific">Polynucleobacter meluiroseus</name>
    <dbReference type="NCBI Taxonomy" id="1938814"/>
    <lineage>
        <taxon>Bacteria</taxon>
        <taxon>Pseudomonadati</taxon>
        <taxon>Pseudomonadota</taxon>
        <taxon>Betaproteobacteria</taxon>
        <taxon>Burkholderiales</taxon>
        <taxon>Burkholderiaceae</taxon>
        <taxon>Polynucleobacter</taxon>
    </lineage>
</organism>
<keyword evidence="2" id="KW-1185">Reference proteome</keyword>
<proteinExistence type="predicted"/>
<dbReference type="OrthoDB" id="5422561at2"/>
<sequence length="72" mass="8002">MPVAMKISDALVDDAKPYAAAEHRSVPKQIEYWARIGKAVTDNPELPVSMVREIMLAQQERLAGQAAEYQFG</sequence>
<dbReference type="RefSeq" id="WP_096673925.1">
    <property type="nucleotide sequence ID" value="NZ_OANS01000004.1"/>
</dbReference>
<reference evidence="2" key="1">
    <citation type="submission" date="2017-08" db="EMBL/GenBank/DDBJ databases">
        <authorList>
            <person name="Varghese N."/>
            <person name="Submissions S."/>
        </authorList>
    </citation>
    <scope>NUCLEOTIDE SEQUENCE [LARGE SCALE GENOMIC DNA]</scope>
    <source>
        <strain evidence="2">AP-Melu-1000-B4</strain>
    </source>
</reference>
<dbReference type="EMBL" id="OANS01000004">
    <property type="protein sequence ID" value="SNX29122.1"/>
    <property type="molecule type" value="Genomic_DNA"/>
</dbReference>
<evidence type="ECO:0000313" key="2">
    <source>
        <dbReference type="Proteomes" id="UP000218069"/>
    </source>
</evidence>
<evidence type="ECO:0000313" key="1">
    <source>
        <dbReference type="EMBL" id="SNX29122.1"/>
    </source>
</evidence>
<dbReference type="AlphaFoldDB" id="A0A240E1N8"/>
<dbReference type="Proteomes" id="UP000218069">
    <property type="component" value="Unassembled WGS sequence"/>
</dbReference>
<gene>
    <name evidence="1" type="ORF">SAMN06295945_1487</name>
</gene>
<name>A0A240E1N8_9BURK</name>